<dbReference type="SUPFAM" id="SSF56219">
    <property type="entry name" value="DNase I-like"/>
    <property type="match status" value="1"/>
</dbReference>
<feature type="region of interest" description="Disordered" evidence="1">
    <location>
        <begin position="709"/>
        <end position="736"/>
    </location>
</feature>
<name>A0A8T3C5I4_DENNO</name>
<reference evidence="2" key="1">
    <citation type="journal article" date="2022" name="Front. Genet.">
        <title>Chromosome-Scale Assembly of the Dendrobium nobile Genome Provides Insights Into the Molecular Mechanism of the Biosynthesis of the Medicinal Active Ingredient of Dendrobium.</title>
        <authorList>
            <person name="Xu Q."/>
            <person name="Niu S.-C."/>
            <person name="Li K.-L."/>
            <person name="Zheng P.-J."/>
            <person name="Zhang X.-J."/>
            <person name="Jia Y."/>
            <person name="Liu Y."/>
            <person name="Niu Y.-X."/>
            <person name="Yu L.-H."/>
            <person name="Chen D.-F."/>
            <person name="Zhang G.-Q."/>
        </authorList>
    </citation>
    <scope>NUCLEOTIDE SEQUENCE</scope>
    <source>
        <tissue evidence="2">Leaf</tissue>
    </source>
</reference>
<dbReference type="InterPro" id="IPR036691">
    <property type="entry name" value="Endo/exonu/phosph_ase_sf"/>
</dbReference>
<dbReference type="AlphaFoldDB" id="A0A8T3C5I4"/>
<evidence type="ECO:0000313" key="3">
    <source>
        <dbReference type="Proteomes" id="UP000829196"/>
    </source>
</evidence>
<dbReference type="OrthoDB" id="6629783at2759"/>
<dbReference type="Gene3D" id="3.60.10.10">
    <property type="entry name" value="Endonuclease/exonuclease/phosphatase"/>
    <property type="match status" value="1"/>
</dbReference>
<evidence type="ECO:0008006" key="4">
    <source>
        <dbReference type="Google" id="ProtNLM"/>
    </source>
</evidence>
<dbReference type="EMBL" id="JAGYWB010000002">
    <property type="protein sequence ID" value="KAI0529146.1"/>
    <property type="molecule type" value="Genomic_DNA"/>
</dbReference>
<dbReference type="Proteomes" id="UP000829196">
    <property type="component" value="Unassembled WGS sequence"/>
</dbReference>
<keyword evidence="3" id="KW-1185">Reference proteome</keyword>
<organism evidence="2 3">
    <name type="scientific">Dendrobium nobile</name>
    <name type="common">Orchid</name>
    <dbReference type="NCBI Taxonomy" id="94219"/>
    <lineage>
        <taxon>Eukaryota</taxon>
        <taxon>Viridiplantae</taxon>
        <taxon>Streptophyta</taxon>
        <taxon>Embryophyta</taxon>
        <taxon>Tracheophyta</taxon>
        <taxon>Spermatophyta</taxon>
        <taxon>Magnoliopsida</taxon>
        <taxon>Liliopsida</taxon>
        <taxon>Asparagales</taxon>
        <taxon>Orchidaceae</taxon>
        <taxon>Epidendroideae</taxon>
        <taxon>Malaxideae</taxon>
        <taxon>Dendrobiinae</taxon>
        <taxon>Dendrobium</taxon>
    </lineage>
</organism>
<evidence type="ECO:0000256" key="1">
    <source>
        <dbReference type="SAM" id="MobiDB-lite"/>
    </source>
</evidence>
<dbReference type="PANTHER" id="PTHR33710:SF77">
    <property type="entry name" value="DNASE I-LIKE SUPERFAMILY PROTEIN"/>
    <property type="match status" value="1"/>
</dbReference>
<accession>A0A8T3C5I4</accession>
<protein>
    <recommendedName>
        <fullName evidence="4">Non-LTR retroelement reverse transcriptase</fullName>
    </recommendedName>
</protein>
<gene>
    <name evidence="2" type="ORF">KFK09_001693</name>
</gene>
<sequence length="736" mass="84699">MGDWKVETVYWSRCCVERRDLWSILEKNMIGPGFIGPIYTWCNNKNGSSRIWERLDRCLVNSASLQLVPAGRARHLARMASDHCPIVYRMEAWHSTKEKHFRFEVTWRSYPAARGIGRKSWLKKDFGDELRDELKKDILDLQTKEMSDVNFLIDDMCLLRQKDWPEIEASQRLNELDRKMLNTDFVREECMVAVFQQDNNKSPGADGVTSSFFKSYWNIVGETTWLAIKKFFSTGIMHKNWKDTLIVLIPKVNNPIVPSNFRPISLCQTTYKIVASMLVDRLKTLMYKMISEEQLDFTPEGGKYLKDVVKWRVCNGKEIDVLGDIWVLDRSFNCWPTCINCVDLEDLKVQDGGRDMLEPVKKLTGYSILALAFEAVMNKRYNAVDDGFYDRLKKLKLNFKVVFFLWKLSKFAIPTNSFLKFRRLVTSDSCVRGYCEAENYEHIVNVWNWKNRNLVKHEKPAMSASMVAVNLISLATSNLHPFLDRWGANLSWEFLNSWHPPPLDWIKVNVDSSLLSNYRAGIGGIFRDCKGRVLLALGRNSLLWDIAQLELESIFVLWDFILGWMLESAGAIIESDNFNVINYIQQSMKKTYWHLEESLGNKLYFLNDFNKVVSHHGNADVVEKFVSALESSSDKDKVAEGIRPGISLSNIYDALIENNEEDSLQKHGKSDKMKELAVEIDDTGAVNNGTSYFSGSTKVKLAKELKSLGPLDPDYKKKKRDGRLNSTNREGSPALI</sequence>
<evidence type="ECO:0000313" key="2">
    <source>
        <dbReference type="EMBL" id="KAI0529146.1"/>
    </source>
</evidence>
<proteinExistence type="predicted"/>
<comment type="caution">
    <text evidence="2">The sequence shown here is derived from an EMBL/GenBank/DDBJ whole genome shotgun (WGS) entry which is preliminary data.</text>
</comment>
<dbReference type="PANTHER" id="PTHR33710">
    <property type="entry name" value="BNAC02G09200D PROTEIN"/>
    <property type="match status" value="1"/>
</dbReference>